<comment type="catalytic activity">
    <reaction evidence="1">
        <text>Endohydrolysis of (1-&gt;4)-alpha-D-glucosidic linkages in polysaccharides containing three or more (1-&gt;4)-alpha-linked D-glucose units.</text>
        <dbReference type="EC" id="3.2.1.1"/>
    </reaction>
</comment>
<comment type="subunit">
    <text evidence="5">Monomer.</text>
</comment>
<name>A0A9J6C8H7_POLVA</name>
<keyword evidence="8" id="KW-0378">Hydrolase</keyword>
<dbReference type="AlphaFoldDB" id="A0A9J6C8H7"/>
<dbReference type="Gene3D" id="3.20.20.80">
    <property type="entry name" value="Glycosidases"/>
    <property type="match status" value="1"/>
</dbReference>
<evidence type="ECO:0000256" key="9">
    <source>
        <dbReference type="ARBA" id="ARBA00023157"/>
    </source>
</evidence>
<dbReference type="GO" id="GO:0004556">
    <property type="term" value="F:alpha-amylase activity"/>
    <property type="evidence" value="ECO:0007669"/>
    <property type="project" value="UniProtKB-EC"/>
</dbReference>
<comment type="caution">
    <text evidence="14">The sequence shown here is derived from an EMBL/GenBank/DDBJ whole genome shotgun (WGS) entry which is preliminary data.</text>
</comment>
<keyword evidence="11" id="KW-0119">Carbohydrate metabolism</keyword>
<evidence type="ECO:0000256" key="10">
    <source>
        <dbReference type="ARBA" id="ARBA00023214"/>
    </source>
</evidence>
<gene>
    <name evidence="14" type="ORF">PVAND_007793</name>
</gene>
<protein>
    <recommendedName>
        <fullName evidence="6">alpha-amylase</fullName>
        <ecNumber evidence="6">3.2.1.1</ecNumber>
    </recommendedName>
</protein>
<dbReference type="GO" id="GO:0005975">
    <property type="term" value="P:carbohydrate metabolic process"/>
    <property type="evidence" value="ECO:0007669"/>
    <property type="project" value="InterPro"/>
</dbReference>
<dbReference type="InterPro" id="IPR006047">
    <property type="entry name" value="GH13_cat_dom"/>
</dbReference>
<evidence type="ECO:0000313" key="14">
    <source>
        <dbReference type="EMBL" id="KAG5678091.1"/>
    </source>
</evidence>
<dbReference type="EC" id="3.2.1.1" evidence="6"/>
<evidence type="ECO:0000256" key="6">
    <source>
        <dbReference type="ARBA" id="ARBA00012595"/>
    </source>
</evidence>
<comment type="similarity">
    <text evidence="4">Belongs to the glycosyl hydrolase 13 family.</text>
</comment>
<comment type="cofactor">
    <cofactor evidence="3">
        <name>chloride</name>
        <dbReference type="ChEBI" id="CHEBI:17996"/>
    </cofactor>
</comment>
<evidence type="ECO:0000256" key="11">
    <source>
        <dbReference type="ARBA" id="ARBA00023277"/>
    </source>
</evidence>
<dbReference type="InterPro" id="IPR017853">
    <property type="entry name" value="GH"/>
</dbReference>
<accession>A0A9J6C8H7</accession>
<dbReference type="InterPro" id="IPR006046">
    <property type="entry name" value="Alpha_amylase"/>
</dbReference>
<evidence type="ECO:0000256" key="3">
    <source>
        <dbReference type="ARBA" id="ARBA00001923"/>
    </source>
</evidence>
<reference evidence="14" key="1">
    <citation type="submission" date="2021-03" db="EMBL/GenBank/DDBJ databases">
        <title>Chromosome level genome of the anhydrobiotic midge Polypedilum vanderplanki.</title>
        <authorList>
            <person name="Yoshida Y."/>
            <person name="Kikawada T."/>
            <person name="Gusev O."/>
        </authorList>
    </citation>
    <scope>NUCLEOTIDE SEQUENCE</scope>
    <source>
        <strain evidence="14">NIAS01</strain>
        <tissue evidence="14">Whole body or cell culture</tissue>
    </source>
</reference>
<dbReference type="Proteomes" id="UP001107558">
    <property type="component" value="Chromosome 2"/>
</dbReference>
<dbReference type="PANTHER" id="PTHR43447">
    <property type="entry name" value="ALPHA-AMYLASE"/>
    <property type="match status" value="1"/>
</dbReference>
<keyword evidence="15" id="KW-1185">Reference proteome</keyword>
<dbReference type="SUPFAM" id="SSF51445">
    <property type="entry name" value="(Trans)glycosidases"/>
    <property type="match status" value="1"/>
</dbReference>
<keyword evidence="12" id="KW-0326">Glycosidase</keyword>
<dbReference type="EMBL" id="JADBJN010000002">
    <property type="protein sequence ID" value="KAG5678091.1"/>
    <property type="molecule type" value="Genomic_DNA"/>
</dbReference>
<keyword evidence="7" id="KW-0732">Signal</keyword>
<dbReference type="SMART" id="SM00642">
    <property type="entry name" value="Aamy"/>
    <property type="match status" value="1"/>
</dbReference>
<dbReference type="PRINTS" id="PR00110">
    <property type="entry name" value="ALPHAAMYLASE"/>
</dbReference>
<evidence type="ECO:0000256" key="12">
    <source>
        <dbReference type="ARBA" id="ARBA00023295"/>
    </source>
</evidence>
<proteinExistence type="inferred from homology"/>
<dbReference type="OrthoDB" id="550577at2759"/>
<sequence>MDNLIHNGELKKTLWFIYLSERLDIAAECEKFLSSRGFAGVQVSPPAKNVIVRSENILKPWWERYQPVSYKLEKRSGNEAAFVDMVRRCNAVGVRIYVDILLNIISATNGTGTDGTVVSTRRNFPAVPYGNALFIRICELVGLPDLNVTRQNVRQHLIDYMNHLIDLRIADFRADAMKHMFPEDLDYMFSRLRNLNTVHGFAAYQKHF</sequence>
<evidence type="ECO:0000256" key="1">
    <source>
        <dbReference type="ARBA" id="ARBA00000548"/>
    </source>
</evidence>
<dbReference type="GO" id="GO:0043169">
    <property type="term" value="F:cation binding"/>
    <property type="evidence" value="ECO:0007669"/>
    <property type="project" value="InterPro"/>
</dbReference>
<evidence type="ECO:0000313" key="15">
    <source>
        <dbReference type="Proteomes" id="UP001107558"/>
    </source>
</evidence>
<keyword evidence="10" id="KW-0868">Chloride</keyword>
<keyword evidence="9" id="KW-1015">Disulfide bond</keyword>
<evidence type="ECO:0000256" key="8">
    <source>
        <dbReference type="ARBA" id="ARBA00022801"/>
    </source>
</evidence>
<evidence type="ECO:0000256" key="2">
    <source>
        <dbReference type="ARBA" id="ARBA00001913"/>
    </source>
</evidence>
<feature type="domain" description="Glycosyl hydrolase family 13 catalytic" evidence="13">
    <location>
        <begin position="16"/>
        <end position="207"/>
    </location>
</feature>
<evidence type="ECO:0000259" key="13">
    <source>
        <dbReference type="SMART" id="SM00642"/>
    </source>
</evidence>
<evidence type="ECO:0000256" key="5">
    <source>
        <dbReference type="ARBA" id="ARBA00011245"/>
    </source>
</evidence>
<organism evidence="14 15">
    <name type="scientific">Polypedilum vanderplanki</name>
    <name type="common">Sleeping chironomid midge</name>
    <dbReference type="NCBI Taxonomy" id="319348"/>
    <lineage>
        <taxon>Eukaryota</taxon>
        <taxon>Metazoa</taxon>
        <taxon>Ecdysozoa</taxon>
        <taxon>Arthropoda</taxon>
        <taxon>Hexapoda</taxon>
        <taxon>Insecta</taxon>
        <taxon>Pterygota</taxon>
        <taxon>Neoptera</taxon>
        <taxon>Endopterygota</taxon>
        <taxon>Diptera</taxon>
        <taxon>Nematocera</taxon>
        <taxon>Chironomoidea</taxon>
        <taxon>Chironomidae</taxon>
        <taxon>Chironominae</taxon>
        <taxon>Polypedilum</taxon>
        <taxon>Polypedilum</taxon>
    </lineage>
</organism>
<evidence type="ECO:0000256" key="4">
    <source>
        <dbReference type="ARBA" id="ARBA00008061"/>
    </source>
</evidence>
<comment type="cofactor">
    <cofactor evidence="2">
        <name>Ca(2+)</name>
        <dbReference type="ChEBI" id="CHEBI:29108"/>
    </cofactor>
</comment>
<evidence type="ECO:0000256" key="7">
    <source>
        <dbReference type="ARBA" id="ARBA00022729"/>
    </source>
</evidence>